<dbReference type="CDD" id="cd02440">
    <property type="entry name" value="AdoMet_MTases"/>
    <property type="match status" value="1"/>
</dbReference>
<dbReference type="Gene3D" id="3.40.50.150">
    <property type="entry name" value="Vaccinia Virus protein VP39"/>
    <property type="match status" value="1"/>
</dbReference>
<name>A0A4R3MQH2_9BACI</name>
<proteinExistence type="predicted"/>
<dbReference type="InterPro" id="IPR029063">
    <property type="entry name" value="SAM-dependent_MTases_sf"/>
</dbReference>
<dbReference type="GO" id="GO:0032259">
    <property type="term" value="P:methylation"/>
    <property type="evidence" value="ECO:0007669"/>
    <property type="project" value="UniProtKB-KW"/>
</dbReference>
<evidence type="ECO:0000259" key="1">
    <source>
        <dbReference type="Pfam" id="PF05175"/>
    </source>
</evidence>
<dbReference type="SUPFAM" id="SSF53335">
    <property type="entry name" value="S-adenosyl-L-methionine-dependent methyltransferases"/>
    <property type="match status" value="1"/>
</dbReference>
<dbReference type="AlphaFoldDB" id="A0A4R3MQH2"/>
<reference evidence="2 3" key="1">
    <citation type="submission" date="2019-03" db="EMBL/GenBank/DDBJ databases">
        <title>Genomic Encyclopedia of Type Strains, Phase IV (KMG-IV): sequencing the most valuable type-strain genomes for metagenomic binning, comparative biology and taxonomic classification.</title>
        <authorList>
            <person name="Goeker M."/>
        </authorList>
    </citation>
    <scope>NUCLEOTIDE SEQUENCE [LARGE SCALE GENOMIC DNA]</scope>
    <source>
        <strain evidence="2 3">DSM 25894</strain>
    </source>
</reference>
<keyword evidence="2" id="KW-0489">Methyltransferase</keyword>
<evidence type="ECO:0000313" key="2">
    <source>
        <dbReference type="EMBL" id="TCT18143.1"/>
    </source>
</evidence>
<dbReference type="GO" id="GO:0008168">
    <property type="term" value="F:methyltransferase activity"/>
    <property type="evidence" value="ECO:0007669"/>
    <property type="project" value="UniProtKB-KW"/>
</dbReference>
<organism evidence="2 3">
    <name type="scientific">Melghiribacillus thermohalophilus</name>
    <dbReference type="NCBI Taxonomy" id="1324956"/>
    <lineage>
        <taxon>Bacteria</taxon>
        <taxon>Bacillati</taxon>
        <taxon>Bacillota</taxon>
        <taxon>Bacilli</taxon>
        <taxon>Bacillales</taxon>
        <taxon>Bacillaceae</taxon>
        <taxon>Melghiribacillus</taxon>
    </lineage>
</organism>
<dbReference type="EMBL" id="SMAN01000023">
    <property type="protein sequence ID" value="TCT18143.1"/>
    <property type="molecule type" value="Genomic_DNA"/>
</dbReference>
<evidence type="ECO:0000313" key="3">
    <source>
        <dbReference type="Proteomes" id="UP000294650"/>
    </source>
</evidence>
<protein>
    <submittedName>
        <fullName evidence="2">tRNA1(Val) A37 N6-methylase TrmN6</fullName>
    </submittedName>
</protein>
<dbReference type="Pfam" id="PF05175">
    <property type="entry name" value="MTS"/>
    <property type="match status" value="1"/>
</dbReference>
<dbReference type="InterPro" id="IPR007848">
    <property type="entry name" value="Small_mtfrase_dom"/>
</dbReference>
<keyword evidence="3" id="KW-1185">Reference proteome</keyword>
<accession>A0A4R3MQH2</accession>
<dbReference type="OrthoDB" id="9777257at2"/>
<sequence length="253" mass="28950">MVELKQDERLDYLLAEKDMRIIQSPNVFAFSLDAVLLSKFAYVPIKKGKILDLCTGNGVIPLLLSRRTRATITGVELQERIYDMAVRSVAVNGLQDQIEIIQGDLKDMPETLGHGKFDVVTCNPPYFPTPKKDEQNINEYLAIARHEIYCTLEDVVYSCAKLVRPGGKVAMVHRPGRLVDLITLFRTYHLEPKRIRLVYPKIGREANMLLIEGIRDGKPDLKILPPLYVYTDTNEYTKEMEKILYGNNDHELE</sequence>
<dbReference type="PANTHER" id="PTHR47739">
    <property type="entry name" value="TRNA1(VAL) (ADENINE(37)-N6)-METHYLTRANSFERASE"/>
    <property type="match status" value="1"/>
</dbReference>
<feature type="domain" description="Methyltransferase small" evidence="1">
    <location>
        <begin position="20"/>
        <end position="142"/>
    </location>
</feature>
<dbReference type="PANTHER" id="PTHR47739:SF1">
    <property type="entry name" value="TRNA1(VAL) (ADENINE(37)-N6)-METHYLTRANSFERASE"/>
    <property type="match status" value="1"/>
</dbReference>
<comment type="caution">
    <text evidence="2">The sequence shown here is derived from an EMBL/GenBank/DDBJ whole genome shotgun (WGS) entry which is preliminary data.</text>
</comment>
<dbReference type="InterPro" id="IPR050210">
    <property type="entry name" value="tRNA_Adenine-N(6)_MTase"/>
</dbReference>
<gene>
    <name evidence="2" type="ORF">EDD68_12310</name>
</gene>
<dbReference type="RefSeq" id="WP_132372735.1">
    <property type="nucleotide sequence ID" value="NZ_SMAN01000023.1"/>
</dbReference>
<keyword evidence="2" id="KW-0808">Transferase</keyword>
<dbReference type="Proteomes" id="UP000294650">
    <property type="component" value="Unassembled WGS sequence"/>
</dbReference>